<protein>
    <submittedName>
        <fullName evidence="2">Radical SAM family uncharacterized protein</fullName>
    </submittedName>
</protein>
<evidence type="ECO:0000259" key="1">
    <source>
        <dbReference type="PROSITE" id="PS51918"/>
    </source>
</evidence>
<dbReference type="SMART" id="SM00729">
    <property type="entry name" value="Elp3"/>
    <property type="match status" value="1"/>
</dbReference>
<accession>A0A1T4K8V9</accession>
<dbReference type="InterPro" id="IPR023404">
    <property type="entry name" value="rSAM_horseshoe"/>
</dbReference>
<dbReference type="PANTHER" id="PTHR42731">
    <property type="entry name" value="SLL1084 PROTEIN"/>
    <property type="match status" value="1"/>
</dbReference>
<proteinExistence type="predicted"/>
<dbReference type="NCBIfam" id="TIGR03960">
    <property type="entry name" value="rSAM_fuse_unch"/>
    <property type="match status" value="1"/>
</dbReference>
<evidence type="ECO:0000313" key="3">
    <source>
        <dbReference type="Proteomes" id="UP000196365"/>
    </source>
</evidence>
<sequence>MKEKILDEILPKVKNPVQYVGNEFNSVHKEIKADTIRYAFAFPDIYEIGMSHLGMKILYHLLNEQEDIFCERVFAPMIDMEREMRKHKIPLFALETMDSITNFDFLGFTLQYEMSYSTILNMLDLSNIPLLAKDRTKEHPFVMVGGPCAYNPEPLADFVDIVVLGEAEDVLLEILEVYRKWKKTKGSRMDFLYSILSIKGVYIPAFYNVKYDEEGKIKKFYPLISDAPQRISKRIIKDLDHAYYPSKMIVPYTNITHDRVMLEIFRGCTRGCRFCQAGMIYRPVREKSFKTLQSIARKLIQNTGYEELSLSSLSTSDYTQLMSLVKNLIQEYQDKGVGLSLPSLRIDSFSVKLIEEIQKIRKTGLTFAPEAGTQRLRNVINKGVTEKDLLNSTEEAFKSGWGTIKLYFMIGLPTETYEDIEEIANLGNKVLEQYYQVDREKRNKNVKITISTSSFVPKPFTPFQWEPQNTIEELKEKQKFLKRKIKNRRIHYSWHDSKTSFLEAVFARGDRRLGKVILTAWQKGCKFDGWNEHFNFSSWIEAFKENRIDPDFYANRRRQYDEILPWDFIDIGVTKEFLIREHKNALREKVTPYCRKGCVNCGIQDFDGGWTCYGSC</sequence>
<dbReference type="AlphaFoldDB" id="A0A1T4K8V9"/>
<dbReference type="InterPro" id="IPR006638">
    <property type="entry name" value="Elp3/MiaA/NifB-like_rSAM"/>
</dbReference>
<evidence type="ECO:0000313" key="2">
    <source>
        <dbReference type="EMBL" id="SJZ38839.1"/>
    </source>
</evidence>
<name>A0A1T4K8V9_9FIRM</name>
<dbReference type="Pfam" id="PF04055">
    <property type="entry name" value="Radical_SAM"/>
    <property type="match status" value="1"/>
</dbReference>
<dbReference type="PROSITE" id="PS51918">
    <property type="entry name" value="RADICAL_SAM"/>
    <property type="match status" value="1"/>
</dbReference>
<dbReference type="PANTHER" id="PTHR42731:SF1">
    <property type="entry name" value="RADICAL SAM DOMAIN PROTEIN"/>
    <property type="match status" value="1"/>
</dbReference>
<dbReference type="InterPro" id="IPR045784">
    <property type="entry name" value="Radical_SAM_N2"/>
</dbReference>
<dbReference type="Proteomes" id="UP000196365">
    <property type="component" value="Unassembled WGS sequence"/>
</dbReference>
<dbReference type="RefSeq" id="WP_087677860.1">
    <property type="nucleotide sequence ID" value="NZ_FUWV01000001.1"/>
</dbReference>
<gene>
    <name evidence="2" type="ORF">SAMN02745973_00426</name>
</gene>
<dbReference type="Pfam" id="PF19864">
    <property type="entry name" value="Radical_SAM_N2"/>
    <property type="match status" value="1"/>
</dbReference>
<dbReference type="SUPFAM" id="SSF102114">
    <property type="entry name" value="Radical SAM enzymes"/>
    <property type="match status" value="1"/>
</dbReference>
<dbReference type="GO" id="GO:0051536">
    <property type="term" value="F:iron-sulfur cluster binding"/>
    <property type="evidence" value="ECO:0007669"/>
    <property type="project" value="InterPro"/>
</dbReference>
<dbReference type="EMBL" id="FUWV01000001">
    <property type="protein sequence ID" value="SJZ38839.1"/>
    <property type="molecule type" value="Genomic_DNA"/>
</dbReference>
<keyword evidence="3" id="KW-1185">Reference proteome</keyword>
<dbReference type="SFLD" id="SFLDS00029">
    <property type="entry name" value="Radical_SAM"/>
    <property type="match status" value="1"/>
</dbReference>
<dbReference type="SFLD" id="SFLDG01082">
    <property type="entry name" value="B12-binding_domain_containing"/>
    <property type="match status" value="1"/>
</dbReference>
<dbReference type="InterPro" id="IPR007197">
    <property type="entry name" value="rSAM"/>
</dbReference>
<dbReference type="Gene3D" id="3.80.30.20">
    <property type="entry name" value="tm_1862 like domain"/>
    <property type="match status" value="1"/>
</dbReference>
<dbReference type="InterPro" id="IPR058240">
    <property type="entry name" value="rSAM_sf"/>
</dbReference>
<reference evidence="2 3" key="1">
    <citation type="submission" date="2017-02" db="EMBL/GenBank/DDBJ databases">
        <authorList>
            <person name="Peterson S.W."/>
        </authorList>
    </citation>
    <scope>NUCLEOTIDE SEQUENCE [LARGE SCALE GENOMIC DNA]</scope>
    <source>
        <strain evidence="2 3">DSM 15102</strain>
    </source>
</reference>
<dbReference type="OrthoDB" id="9806827at2"/>
<dbReference type="InterPro" id="IPR023862">
    <property type="entry name" value="CHP03960_rSAM"/>
</dbReference>
<feature type="domain" description="Radical SAM core" evidence="1">
    <location>
        <begin position="254"/>
        <end position="496"/>
    </location>
</feature>
<organism evidence="2 3">
    <name type="scientific">Garciella nitratireducens DSM 15102</name>
    <dbReference type="NCBI Taxonomy" id="1121911"/>
    <lineage>
        <taxon>Bacteria</taxon>
        <taxon>Bacillati</taxon>
        <taxon>Bacillota</taxon>
        <taxon>Clostridia</taxon>
        <taxon>Eubacteriales</taxon>
        <taxon>Eubacteriaceae</taxon>
        <taxon>Garciella</taxon>
    </lineage>
</organism>
<dbReference type="CDD" id="cd01335">
    <property type="entry name" value="Radical_SAM"/>
    <property type="match status" value="1"/>
</dbReference>
<dbReference type="GO" id="GO:0003824">
    <property type="term" value="F:catalytic activity"/>
    <property type="evidence" value="ECO:0007669"/>
    <property type="project" value="InterPro"/>
</dbReference>